<accession>A0A1L1PNG9</accession>
<gene>
    <name evidence="4" type="ORF">BN948_01283</name>
</gene>
<keyword evidence="4" id="KW-0675">Receptor</keyword>
<dbReference type="InterPro" id="IPR028082">
    <property type="entry name" value="Peripla_BP_I"/>
</dbReference>
<comment type="similarity">
    <text evidence="1">Belongs to the leucine-binding protein family.</text>
</comment>
<dbReference type="Pfam" id="PF13458">
    <property type="entry name" value="Peripla_BP_6"/>
    <property type="match status" value="1"/>
</dbReference>
<feature type="domain" description="Leucine-binding protein" evidence="3">
    <location>
        <begin position="27"/>
        <end position="353"/>
    </location>
</feature>
<sequence>MLRRQVLQAAAIGAVPLLARAQESGDIVVAHIGPFTVLPAPDARELHEGAQAAFADINGKGGIAGRKVELLRLDDAYSFDGFKARLAEAMPRKPLALLSPLGSVTLKQMLDTKLLDQTDVVVINAVPGAAVLREPGHPRLFHIRAGDDQQIAKIVSHAQALNIKSMGVLYQNIPMGSSGLASAKAAAQGTGMEVIGAESGTDVAELAKAAQQIAAKNPHSAMVIGAPKFMGQGVAALRAAGVSQQLFTLSYLPAPALKALASSGARGVGIAQTFPNPNGSNTPLQRLFKAAMQRAHPELKTYTPFHLEGYVSAQIFAEAARRARPLTPAGLTDALHRMGEIDFGGFRVDFSKGNEGSQWVDIGVATAEGRLLY</sequence>
<dbReference type="AlphaFoldDB" id="A0A1L1PNG9"/>
<proteinExistence type="inferred from homology"/>
<dbReference type="InterPro" id="IPR028081">
    <property type="entry name" value="Leu-bd"/>
</dbReference>
<dbReference type="EMBL" id="CCAE010000006">
    <property type="protein sequence ID" value="CDN86865.1"/>
    <property type="molecule type" value="Genomic_DNA"/>
</dbReference>
<dbReference type="Gene3D" id="3.40.50.2300">
    <property type="match status" value="2"/>
</dbReference>
<dbReference type="PANTHER" id="PTHR47235:SF1">
    <property type="entry name" value="BLR6548 PROTEIN"/>
    <property type="match status" value="1"/>
</dbReference>
<name>A0A1L1PNG9_HYDIT</name>
<evidence type="ECO:0000313" key="5">
    <source>
        <dbReference type="Proteomes" id="UP000028878"/>
    </source>
</evidence>
<evidence type="ECO:0000256" key="2">
    <source>
        <dbReference type="ARBA" id="ARBA00022729"/>
    </source>
</evidence>
<dbReference type="SUPFAM" id="SSF53822">
    <property type="entry name" value="Periplasmic binding protein-like I"/>
    <property type="match status" value="1"/>
</dbReference>
<evidence type="ECO:0000313" key="4">
    <source>
        <dbReference type="EMBL" id="CDN86865.1"/>
    </source>
</evidence>
<dbReference type="CDD" id="cd06326">
    <property type="entry name" value="PBP1_ABC_ligand_binding-like"/>
    <property type="match status" value="1"/>
</dbReference>
<evidence type="ECO:0000259" key="3">
    <source>
        <dbReference type="Pfam" id="PF13458"/>
    </source>
</evidence>
<evidence type="ECO:0000256" key="1">
    <source>
        <dbReference type="ARBA" id="ARBA00010062"/>
    </source>
</evidence>
<dbReference type="PANTHER" id="PTHR47235">
    <property type="entry name" value="BLR6548 PROTEIN"/>
    <property type="match status" value="1"/>
</dbReference>
<dbReference type="Proteomes" id="UP000028878">
    <property type="component" value="Unassembled WGS sequence"/>
</dbReference>
<dbReference type="RefSeq" id="WP_009520525.1">
    <property type="nucleotide sequence ID" value="NZ_CCAE010000006.1"/>
</dbReference>
<protein>
    <submittedName>
        <fullName evidence="4">Extracellular ligand-binding receptor</fullName>
    </submittedName>
</protein>
<reference evidence="5" key="1">
    <citation type="submission" date="2014-11" db="EMBL/GenBank/DDBJ databases">
        <title>Draft genome sequence of Hydrogenophaga intermedia S1.</title>
        <authorList>
            <person name="Gan H.M."/>
            <person name="Chew T.H."/>
            <person name="Stolz A."/>
        </authorList>
    </citation>
    <scope>NUCLEOTIDE SEQUENCE [LARGE SCALE GENOMIC DNA]</scope>
    <source>
        <strain evidence="5">S1</strain>
    </source>
</reference>
<keyword evidence="5" id="KW-1185">Reference proteome</keyword>
<keyword evidence="2" id="KW-0732">Signal</keyword>
<organism evidence="4 5">
    <name type="scientific">Hydrogenophaga intermedia</name>
    <dbReference type="NCBI Taxonomy" id="65786"/>
    <lineage>
        <taxon>Bacteria</taxon>
        <taxon>Pseudomonadati</taxon>
        <taxon>Pseudomonadota</taxon>
        <taxon>Betaproteobacteria</taxon>
        <taxon>Burkholderiales</taxon>
        <taxon>Comamonadaceae</taxon>
        <taxon>Hydrogenophaga</taxon>
    </lineage>
</organism>